<name>A0A225VN06_9STRA</name>
<evidence type="ECO:0000259" key="2">
    <source>
        <dbReference type="Pfam" id="PF24626"/>
    </source>
</evidence>
<dbReference type="STRING" id="4795.A0A225VN06"/>
<proteinExistence type="predicted"/>
<evidence type="ECO:0000313" key="3">
    <source>
        <dbReference type="EMBL" id="OWZ06896.1"/>
    </source>
</evidence>
<dbReference type="InterPro" id="IPR056924">
    <property type="entry name" value="SH3_Tf2-1"/>
</dbReference>
<dbReference type="AlphaFoldDB" id="A0A225VN06"/>
<dbReference type="OrthoDB" id="116372at2759"/>
<dbReference type="EMBL" id="NBNE01003771">
    <property type="protein sequence ID" value="OWZ06896.1"/>
    <property type="molecule type" value="Genomic_DNA"/>
</dbReference>
<evidence type="ECO:0000256" key="1">
    <source>
        <dbReference type="SAM" id="MobiDB-lite"/>
    </source>
</evidence>
<comment type="caution">
    <text evidence="3">The sequence shown here is derived from an EMBL/GenBank/DDBJ whole genome shotgun (WGS) entry which is preliminary data.</text>
</comment>
<evidence type="ECO:0000313" key="4">
    <source>
        <dbReference type="Proteomes" id="UP000198211"/>
    </source>
</evidence>
<dbReference type="Proteomes" id="UP000198211">
    <property type="component" value="Unassembled WGS sequence"/>
</dbReference>
<accession>A0A225VN06</accession>
<keyword evidence="4" id="KW-1185">Reference proteome</keyword>
<feature type="domain" description="Tf2-1-like SH3-like" evidence="2">
    <location>
        <begin position="21"/>
        <end position="65"/>
    </location>
</feature>
<dbReference type="Pfam" id="PF24626">
    <property type="entry name" value="SH3_Tf2-1"/>
    <property type="match status" value="1"/>
</dbReference>
<gene>
    <name evidence="3" type="ORF">PHMEG_00020785</name>
</gene>
<feature type="region of interest" description="Disordered" evidence="1">
    <location>
        <begin position="71"/>
        <end position="133"/>
    </location>
</feature>
<protein>
    <submittedName>
        <fullName evidence="3">Pol Polyprotein</fullName>
    </submittedName>
</protein>
<sequence>MGRGNTNEFKILRTHVVSGFGSSKLAPGFIGPFTVAERHGRTYTLELPSDMRPHVTLYVWRLKPYLHPESSIIDDSTTERRGGTAASRQASSPSPEEVGLVTTPQHGCLRRSERLRPRKPSARSVPASAQISE</sequence>
<organism evidence="3 4">
    <name type="scientific">Phytophthora megakarya</name>
    <dbReference type="NCBI Taxonomy" id="4795"/>
    <lineage>
        <taxon>Eukaryota</taxon>
        <taxon>Sar</taxon>
        <taxon>Stramenopiles</taxon>
        <taxon>Oomycota</taxon>
        <taxon>Peronosporomycetes</taxon>
        <taxon>Peronosporales</taxon>
        <taxon>Peronosporaceae</taxon>
        <taxon>Phytophthora</taxon>
    </lineage>
</organism>
<reference evidence="4" key="1">
    <citation type="submission" date="2017-03" db="EMBL/GenBank/DDBJ databases">
        <title>Phytopthora megakarya and P. palmivora, two closely related causual agents of cacao black pod achieved similar genome size and gene model numbers by different mechanisms.</title>
        <authorList>
            <person name="Ali S."/>
            <person name="Shao J."/>
            <person name="Larry D.J."/>
            <person name="Kronmiller B."/>
            <person name="Shen D."/>
            <person name="Strem M.D."/>
            <person name="Melnick R.L."/>
            <person name="Guiltinan M.J."/>
            <person name="Tyler B.M."/>
            <person name="Meinhardt L.W."/>
            <person name="Bailey B.A."/>
        </authorList>
    </citation>
    <scope>NUCLEOTIDE SEQUENCE [LARGE SCALE GENOMIC DNA]</scope>
    <source>
        <strain evidence="4">zdho120</strain>
    </source>
</reference>